<dbReference type="OrthoDB" id="3045089at2759"/>
<gene>
    <name evidence="1" type="ORF">FN846DRAFT_904411</name>
</gene>
<name>A0A5J5F490_9PEZI</name>
<comment type="caution">
    <text evidence="1">The sequence shown here is derived from an EMBL/GenBank/DDBJ whole genome shotgun (WGS) entry which is preliminary data.</text>
</comment>
<dbReference type="SMART" id="SM00248">
    <property type="entry name" value="ANK"/>
    <property type="match status" value="7"/>
</dbReference>
<proteinExistence type="predicted"/>
<dbReference type="InterPro" id="IPR052050">
    <property type="entry name" value="SecEffector_AnkRepeat"/>
</dbReference>
<dbReference type="Gene3D" id="1.25.40.20">
    <property type="entry name" value="Ankyrin repeat-containing domain"/>
    <property type="match status" value="3"/>
</dbReference>
<protein>
    <submittedName>
        <fullName evidence="1">Ankyrin repeat-containing domain protein</fullName>
    </submittedName>
</protein>
<sequence>MSFGFSVGDFITVSSLVWELYSKYSPGMRYAPQEFQLLVKELGTLRLTFQMLEEEANDPESILVVSGEDRVKMVKQTIGNVEETLKALAAFSKKYDKLGDKNRPKWKQIWAKFTWTAEMAEMDALRNKINYHNGILNLLLISAGNSSLQRLQSATKKIDDGVNEIKGFLQRRDSLPTLSNNLPGDTGLIRISMSQRFMKVAEVSQSWSAIGIEDWIHAGRWWLLKSQMELRSTEETIFRQGYLNLMKASWILIDVIVRHPQLNFLHNTLRYDVELLTATIQAELRRLEQRSIPLSSLAVTRDEELRIWETPTKAPAMMPEGQQGSWALEDEHIIHQTSARLVAYDQSWNFLTNYPVQIWYQIYRQKGTLEGFLSQFELPSPQEADRLVVVLEASAELVHRYTRFENEISTLHAFMFLVAFKRRLVSVINHLLDNQLLEAPGKPGYGPAGLLEECLKMATMGEDRDGSLVPVPDSTEYCWFSRHDFNGSLLLWLIKHNHARSAEILLQGTKLEDRPPVTGTLERWLCPYCVVHQGRHAAIELLIENGMDPNDMGETSAREKCHMQLHIGSKGISESTRGSIIDLALLAPNESSANALFSGGYKLANFHDPFSVIKLALERQKLRTLEWILQERHEITREHSVNRWSGLIVPAVQCGYIPVMQWMSEAGLDFRWSGGEALVQAAREGQLGAIEWLHGKGAVDFRWTGGQAVVAAAERGHLGVIRRLLEAGIDIAGAGIGDKAVAQAASRGHLGIVEWLHEAGVDIQKYGPEAIVGAAAGGHLFVIQWLHEAGVDIQKYGPWAFVGAAAAGHLSVIQWLHEAGVDIHKTDHEVIVEAAGGGHLAVIQWLHEVGVDIQKYDSKAIEKAAAGGHLAVIQWLQARVT</sequence>
<dbReference type="AlphaFoldDB" id="A0A5J5F490"/>
<evidence type="ECO:0000313" key="2">
    <source>
        <dbReference type="Proteomes" id="UP000326924"/>
    </source>
</evidence>
<dbReference type="Pfam" id="PF13637">
    <property type="entry name" value="Ank_4"/>
    <property type="match status" value="1"/>
</dbReference>
<dbReference type="Pfam" id="PF12796">
    <property type="entry name" value="Ank_2"/>
    <property type="match status" value="1"/>
</dbReference>
<dbReference type="InterPro" id="IPR036770">
    <property type="entry name" value="Ankyrin_rpt-contain_sf"/>
</dbReference>
<keyword evidence="2" id="KW-1185">Reference proteome</keyword>
<organism evidence="1 2">
    <name type="scientific">Sphaerosporella brunnea</name>
    <dbReference type="NCBI Taxonomy" id="1250544"/>
    <lineage>
        <taxon>Eukaryota</taxon>
        <taxon>Fungi</taxon>
        <taxon>Dikarya</taxon>
        <taxon>Ascomycota</taxon>
        <taxon>Pezizomycotina</taxon>
        <taxon>Pezizomycetes</taxon>
        <taxon>Pezizales</taxon>
        <taxon>Pyronemataceae</taxon>
        <taxon>Sphaerosporella</taxon>
    </lineage>
</organism>
<dbReference type="SUPFAM" id="SSF48403">
    <property type="entry name" value="Ankyrin repeat"/>
    <property type="match status" value="1"/>
</dbReference>
<reference evidence="1 2" key="1">
    <citation type="submission" date="2019-09" db="EMBL/GenBank/DDBJ databases">
        <title>Draft genome of the ectomycorrhizal ascomycete Sphaerosporella brunnea.</title>
        <authorList>
            <consortium name="DOE Joint Genome Institute"/>
            <person name="Benucci G.M."/>
            <person name="Marozzi G."/>
            <person name="Antonielli L."/>
            <person name="Sanchez S."/>
            <person name="Marco P."/>
            <person name="Wang X."/>
            <person name="Falini L.B."/>
            <person name="Barry K."/>
            <person name="Haridas S."/>
            <person name="Lipzen A."/>
            <person name="Labutti K."/>
            <person name="Grigoriev I.V."/>
            <person name="Murat C."/>
            <person name="Martin F."/>
            <person name="Albertini E."/>
            <person name="Donnini D."/>
            <person name="Bonito G."/>
        </authorList>
    </citation>
    <scope>NUCLEOTIDE SEQUENCE [LARGE SCALE GENOMIC DNA]</scope>
    <source>
        <strain evidence="1 2">Sb_GMNB300</strain>
    </source>
</reference>
<accession>A0A5J5F490</accession>
<dbReference type="InParanoid" id="A0A5J5F490"/>
<dbReference type="Proteomes" id="UP000326924">
    <property type="component" value="Unassembled WGS sequence"/>
</dbReference>
<dbReference type="PANTHER" id="PTHR46586">
    <property type="entry name" value="ANKYRIN REPEAT-CONTAINING PROTEIN"/>
    <property type="match status" value="1"/>
</dbReference>
<dbReference type="InterPro" id="IPR002110">
    <property type="entry name" value="Ankyrin_rpt"/>
</dbReference>
<evidence type="ECO:0000313" key="1">
    <source>
        <dbReference type="EMBL" id="KAA8911289.1"/>
    </source>
</evidence>
<dbReference type="PANTHER" id="PTHR46586:SF3">
    <property type="entry name" value="ANKYRIN REPEAT-CONTAINING PROTEIN"/>
    <property type="match status" value="1"/>
</dbReference>
<dbReference type="EMBL" id="VXIS01000037">
    <property type="protein sequence ID" value="KAA8911289.1"/>
    <property type="molecule type" value="Genomic_DNA"/>
</dbReference>